<dbReference type="EMBL" id="JAQNDN010000010">
    <property type="protein sequence ID" value="MDC0670246.1"/>
    <property type="molecule type" value="Genomic_DNA"/>
</dbReference>
<evidence type="ECO:0000313" key="3">
    <source>
        <dbReference type="EMBL" id="MDC0670246.1"/>
    </source>
</evidence>
<protein>
    <submittedName>
        <fullName evidence="3">Pseudouridine synthase</fullName>
    </submittedName>
</protein>
<dbReference type="InterPro" id="IPR006145">
    <property type="entry name" value="PsdUridine_synth_RsuA/RluA"/>
</dbReference>
<keyword evidence="4" id="KW-1185">Reference proteome</keyword>
<name>A0ABT5B7Z7_9BACT</name>
<feature type="domain" description="Pseudouridine synthase RsuA/RluA-like" evidence="2">
    <location>
        <begin position="66"/>
        <end position="205"/>
    </location>
</feature>
<proteinExistence type="predicted"/>
<organism evidence="3 4">
    <name type="scientific">Nannocystis radixulma</name>
    <dbReference type="NCBI Taxonomy" id="2995305"/>
    <lineage>
        <taxon>Bacteria</taxon>
        <taxon>Pseudomonadati</taxon>
        <taxon>Myxococcota</taxon>
        <taxon>Polyangia</taxon>
        <taxon>Nannocystales</taxon>
        <taxon>Nannocystaceae</taxon>
        <taxon>Nannocystis</taxon>
    </lineage>
</organism>
<dbReference type="RefSeq" id="WP_272000063.1">
    <property type="nucleotide sequence ID" value="NZ_JAQNDN010000010.1"/>
</dbReference>
<sequence>MPRLDLLIAHNLGLSRGQVTRACRAGRVQTPEGEPLRDPGLKIAPSALPRTVLFDDSPVALRVRYHLLQHKPVGVVTALRDDRHRTAYELVRGAPLGRDLRAVGRLDLDTSGLLLWTTEGALLHRLTHPRYAVRRTYQAALTGPWRAPPPDLELDDGHRPEILDLRALAEAEVHPGLHVPEGTGALASITIASGKFHEVRRIFAALGAEVLGLCRVSFGPLELPRDLAAGEHREIDLHALFAGTLHPAPLKPGEEDMFEETVIEGADEAGADD</sequence>
<dbReference type="PANTHER" id="PTHR47683">
    <property type="entry name" value="PSEUDOURIDINE SYNTHASE FAMILY PROTEIN-RELATED"/>
    <property type="match status" value="1"/>
</dbReference>
<dbReference type="PANTHER" id="PTHR47683:SF4">
    <property type="entry name" value="PSEUDOURIDINE SYNTHASE"/>
    <property type="match status" value="1"/>
</dbReference>
<reference evidence="3 4" key="1">
    <citation type="submission" date="2022-11" db="EMBL/GenBank/DDBJ databases">
        <title>Minimal conservation of predation-associated metabolite biosynthetic gene clusters underscores biosynthetic potential of Myxococcota including descriptions for ten novel species: Archangium lansinium sp. nov., Myxococcus landrumus sp. nov., Nannocystis bai.</title>
        <authorList>
            <person name="Ahearne A."/>
            <person name="Stevens C."/>
            <person name="Dowd S."/>
        </authorList>
    </citation>
    <scope>NUCLEOTIDE SEQUENCE [LARGE SCALE GENOMIC DNA]</scope>
    <source>
        <strain evidence="3 4">NCELM</strain>
    </source>
</reference>
<dbReference type="Gene3D" id="3.30.70.1560">
    <property type="entry name" value="Alpha-L RNA-binding motif"/>
    <property type="match status" value="1"/>
</dbReference>
<dbReference type="InterPro" id="IPR042092">
    <property type="entry name" value="PsdUridine_s_RsuA/RluB/E/F_cat"/>
</dbReference>
<dbReference type="InterPro" id="IPR020094">
    <property type="entry name" value="TruA/RsuA/RluB/E/F_N"/>
</dbReference>
<dbReference type="Gene3D" id="3.10.290.10">
    <property type="entry name" value="RNA-binding S4 domain"/>
    <property type="match status" value="1"/>
</dbReference>
<dbReference type="InterPro" id="IPR036986">
    <property type="entry name" value="S4_RNA-bd_sf"/>
</dbReference>
<dbReference type="Gene3D" id="3.30.70.580">
    <property type="entry name" value="Pseudouridine synthase I, catalytic domain, N-terminal subdomain"/>
    <property type="match status" value="1"/>
</dbReference>
<evidence type="ECO:0000259" key="2">
    <source>
        <dbReference type="Pfam" id="PF00849"/>
    </source>
</evidence>
<dbReference type="Proteomes" id="UP001217838">
    <property type="component" value="Unassembled WGS sequence"/>
</dbReference>
<evidence type="ECO:0000256" key="1">
    <source>
        <dbReference type="ARBA" id="ARBA00023235"/>
    </source>
</evidence>
<gene>
    <name evidence="3" type="ORF">POL58_21000</name>
</gene>
<dbReference type="InterPro" id="IPR020103">
    <property type="entry name" value="PsdUridine_synth_cat_dom_sf"/>
</dbReference>
<comment type="caution">
    <text evidence="3">The sequence shown here is derived from an EMBL/GenBank/DDBJ whole genome shotgun (WGS) entry which is preliminary data.</text>
</comment>
<dbReference type="Pfam" id="PF00849">
    <property type="entry name" value="PseudoU_synth_2"/>
    <property type="match status" value="1"/>
</dbReference>
<dbReference type="SUPFAM" id="SSF55120">
    <property type="entry name" value="Pseudouridine synthase"/>
    <property type="match status" value="1"/>
</dbReference>
<keyword evidence="1" id="KW-0413">Isomerase</keyword>
<accession>A0ABT5B7Z7</accession>
<dbReference type="InterPro" id="IPR050343">
    <property type="entry name" value="RsuA_PseudoU_synthase"/>
</dbReference>
<evidence type="ECO:0000313" key="4">
    <source>
        <dbReference type="Proteomes" id="UP001217838"/>
    </source>
</evidence>